<name>A0A3L8NY58_9ACTN</name>
<sequence length="174" mass="17577">MEDEQVEARAALVKFAAFAVVIAVVLALVTFMLVRALGLTGDTDDGSHRSEAATSTPSQLPTVAITSGEASASPTPSATPTPTPAQGIQLTAPAQAGAGSRVTLTGQYPGADGVTLQVQRMTGTTWGSFAGVTVTVHGGAFSTYIITSQRGAASFRLLDPTTGQASNVVQVTIG</sequence>
<gene>
    <name evidence="3" type="ORF">D9V37_17250</name>
</gene>
<reference evidence="3 4" key="1">
    <citation type="submission" date="2018-10" db="EMBL/GenBank/DDBJ databases">
        <title>Marmoricola sp. 4Q3S-7 whole genome shotgun sequence.</title>
        <authorList>
            <person name="Li F."/>
        </authorList>
    </citation>
    <scope>NUCLEOTIDE SEQUENCE [LARGE SCALE GENOMIC DNA]</scope>
    <source>
        <strain evidence="3 4">4Q3S-7</strain>
    </source>
</reference>
<feature type="region of interest" description="Disordered" evidence="1">
    <location>
        <begin position="42"/>
        <end position="61"/>
    </location>
</feature>
<comment type="caution">
    <text evidence="3">The sequence shown here is derived from an EMBL/GenBank/DDBJ whole genome shotgun (WGS) entry which is preliminary data.</text>
</comment>
<keyword evidence="2" id="KW-0812">Transmembrane</keyword>
<feature type="transmembrane region" description="Helical" evidence="2">
    <location>
        <begin position="12"/>
        <end position="34"/>
    </location>
</feature>
<evidence type="ECO:0000256" key="2">
    <source>
        <dbReference type="SAM" id="Phobius"/>
    </source>
</evidence>
<organism evidence="3 4">
    <name type="scientific">Nocardioides mangrovicus</name>
    <dbReference type="NCBI Taxonomy" id="2478913"/>
    <lineage>
        <taxon>Bacteria</taxon>
        <taxon>Bacillati</taxon>
        <taxon>Actinomycetota</taxon>
        <taxon>Actinomycetes</taxon>
        <taxon>Propionibacteriales</taxon>
        <taxon>Nocardioidaceae</taxon>
        <taxon>Nocardioides</taxon>
    </lineage>
</organism>
<evidence type="ECO:0000313" key="3">
    <source>
        <dbReference type="EMBL" id="RLV47864.1"/>
    </source>
</evidence>
<evidence type="ECO:0000313" key="4">
    <source>
        <dbReference type="Proteomes" id="UP000281708"/>
    </source>
</evidence>
<dbReference type="OrthoDB" id="5197508at2"/>
<dbReference type="EMBL" id="RDBE01000010">
    <property type="protein sequence ID" value="RLV47864.1"/>
    <property type="molecule type" value="Genomic_DNA"/>
</dbReference>
<dbReference type="RefSeq" id="WP_121807370.1">
    <property type="nucleotide sequence ID" value="NZ_RDBE01000010.1"/>
</dbReference>
<keyword evidence="4" id="KW-1185">Reference proteome</keyword>
<dbReference type="Proteomes" id="UP000281708">
    <property type="component" value="Unassembled WGS sequence"/>
</dbReference>
<keyword evidence="2" id="KW-1133">Transmembrane helix</keyword>
<evidence type="ECO:0000256" key="1">
    <source>
        <dbReference type="SAM" id="MobiDB-lite"/>
    </source>
</evidence>
<accession>A0A3L8NY58</accession>
<dbReference type="AlphaFoldDB" id="A0A3L8NY58"/>
<feature type="region of interest" description="Disordered" evidence="1">
    <location>
        <begin position="67"/>
        <end position="87"/>
    </location>
</feature>
<proteinExistence type="predicted"/>
<protein>
    <submittedName>
        <fullName evidence="3">Uncharacterized protein</fullName>
    </submittedName>
</protein>
<feature type="compositionally biased region" description="Polar residues" evidence="1">
    <location>
        <begin position="52"/>
        <end position="61"/>
    </location>
</feature>
<keyword evidence="2" id="KW-0472">Membrane</keyword>